<feature type="domain" description="ABC transporter" evidence="5">
    <location>
        <begin position="2"/>
        <end position="228"/>
    </location>
</feature>
<protein>
    <submittedName>
        <fullName evidence="6">ABC transporter, ATP-binding protein</fullName>
    </submittedName>
</protein>
<proteinExistence type="inferred from homology"/>
<gene>
    <name evidence="6" type="ORF">MPLG2_2398</name>
</gene>
<dbReference type="InterPro" id="IPR027417">
    <property type="entry name" value="P-loop_NTPase"/>
</dbReference>
<dbReference type="PROSITE" id="PS50893">
    <property type="entry name" value="ABC_TRANSPORTER_2"/>
    <property type="match status" value="1"/>
</dbReference>
<dbReference type="InterPro" id="IPR003439">
    <property type="entry name" value="ABC_transporter-like_ATP-bd"/>
</dbReference>
<comment type="similarity">
    <text evidence="1">Belongs to the ABC transporter superfamily.</text>
</comment>
<dbReference type="Proteomes" id="UP000238164">
    <property type="component" value="Chromosome 1"/>
</dbReference>
<dbReference type="RefSeq" id="WP_105186163.1">
    <property type="nucleotide sequence ID" value="NZ_BAAAGO010000021.1"/>
</dbReference>
<name>A0A2N9JIS3_9ACTN</name>
<dbReference type="OrthoDB" id="9804819at2"/>
<dbReference type="InterPro" id="IPR017871">
    <property type="entry name" value="ABC_transporter-like_CS"/>
</dbReference>
<evidence type="ECO:0000256" key="1">
    <source>
        <dbReference type="ARBA" id="ARBA00005417"/>
    </source>
</evidence>
<evidence type="ECO:0000256" key="4">
    <source>
        <dbReference type="ARBA" id="ARBA00022840"/>
    </source>
</evidence>
<evidence type="ECO:0000256" key="3">
    <source>
        <dbReference type="ARBA" id="ARBA00022741"/>
    </source>
</evidence>
<evidence type="ECO:0000256" key="2">
    <source>
        <dbReference type="ARBA" id="ARBA00022448"/>
    </source>
</evidence>
<dbReference type="Gene3D" id="3.40.50.300">
    <property type="entry name" value="P-loop containing nucleotide triphosphate hydrolases"/>
    <property type="match status" value="1"/>
</dbReference>
<keyword evidence="3" id="KW-0547">Nucleotide-binding</keyword>
<dbReference type="KEGG" id="mgg:MPLG2_2398"/>
<organism evidence="6 7">
    <name type="scientific">Micropruina glycogenica</name>
    <dbReference type="NCBI Taxonomy" id="75385"/>
    <lineage>
        <taxon>Bacteria</taxon>
        <taxon>Bacillati</taxon>
        <taxon>Actinomycetota</taxon>
        <taxon>Actinomycetes</taxon>
        <taxon>Propionibacteriales</taxon>
        <taxon>Nocardioidaceae</taxon>
        <taxon>Micropruina</taxon>
    </lineage>
</organism>
<dbReference type="GO" id="GO:0005524">
    <property type="term" value="F:ATP binding"/>
    <property type="evidence" value="ECO:0007669"/>
    <property type="project" value="UniProtKB-KW"/>
</dbReference>
<dbReference type="SUPFAM" id="SSF52540">
    <property type="entry name" value="P-loop containing nucleoside triphosphate hydrolases"/>
    <property type="match status" value="1"/>
</dbReference>
<dbReference type="PANTHER" id="PTHR43335">
    <property type="entry name" value="ABC TRANSPORTER, ATP-BINDING PROTEIN"/>
    <property type="match status" value="1"/>
</dbReference>
<dbReference type="InterPro" id="IPR003593">
    <property type="entry name" value="AAA+_ATPase"/>
</dbReference>
<sequence>MIELSHVTKRFGATLALDDVSFAVRPGSIVSFLGPNGAGKSTALRCLVGLVQPDTGTATVAGVAYRTLRSPGLVAGVLLNADDAHPGRTGRETLRLACLTLGLPFSRADEVLAEVGLSRAESRRRVRTYSLGMRQRLGIARALLGDPSVLVLDEPANGLDPQGQRWLAGLLRQRAERGGAVLLSSHQLAEVARIADRVVMIGAGRVLANRPLADAGAAELEDEYFTLTSGVDRAA</sequence>
<dbReference type="PANTHER" id="PTHR43335:SF4">
    <property type="entry name" value="ABC TRANSPORTER, ATP-BINDING PROTEIN"/>
    <property type="match status" value="1"/>
</dbReference>
<accession>A0A2N9JIS3</accession>
<evidence type="ECO:0000313" key="6">
    <source>
        <dbReference type="EMBL" id="SPD87428.1"/>
    </source>
</evidence>
<dbReference type="PROSITE" id="PS00211">
    <property type="entry name" value="ABC_TRANSPORTER_1"/>
    <property type="match status" value="1"/>
</dbReference>
<keyword evidence="4 6" id="KW-0067">ATP-binding</keyword>
<dbReference type="AlphaFoldDB" id="A0A2N9JIS3"/>
<evidence type="ECO:0000313" key="7">
    <source>
        <dbReference type="Proteomes" id="UP000238164"/>
    </source>
</evidence>
<dbReference type="SMART" id="SM00382">
    <property type="entry name" value="AAA"/>
    <property type="match status" value="1"/>
</dbReference>
<keyword evidence="2" id="KW-0813">Transport</keyword>
<keyword evidence="7" id="KW-1185">Reference proteome</keyword>
<reference evidence="6 7" key="1">
    <citation type="submission" date="2018-02" db="EMBL/GenBank/DDBJ databases">
        <authorList>
            <person name="Cohen D.B."/>
            <person name="Kent A.D."/>
        </authorList>
    </citation>
    <scope>NUCLEOTIDE SEQUENCE [LARGE SCALE GENOMIC DNA]</scope>
    <source>
        <strain evidence="6">1</strain>
    </source>
</reference>
<dbReference type="EMBL" id="LT985188">
    <property type="protein sequence ID" value="SPD87428.1"/>
    <property type="molecule type" value="Genomic_DNA"/>
</dbReference>
<evidence type="ECO:0000259" key="5">
    <source>
        <dbReference type="PROSITE" id="PS50893"/>
    </source>
</evidence>
<dbReference type="Pfam" id="PF00005">
    <property type="entry name" value="ABC_tran"/>
    <property type="match status" value="1"/>
</dbReference>
<dbReference type="GO" id="GO:0016887">
    <property type="term" value="F:ATP hydrolysis activity"/>
    <property type="evidence" value="ECO:0007669"/>
    <property type="project" value="InterPro"/>
</dbReference>